<gene>
    <name evidence="1" type="ORF">PTI97_03275</name>
</gene>
<sequence>MKECFEPTFDVMEAWCHSFVPEETLYWIDSSFLDDLPVSCLIIPRQEFVTHPIYRRPGITNPYVTWQMGQEVTHIIHAFSGFLAELQGHVKTRLLEYQVMTNRGLVLPISDEQMKRLSNEAIVEKDGTHVIVLHSQNWNALDIEMRHSLLLDYAKEWDRWEGEPCDDSIASYLADYANRFPIQEGSNCLAATLFAVTGNEQIVHQWVHPETFLQTLKRSGYETVKDDAPRSNDVLTFWNDQGQLIHASYCVRDGLYFNKHGQVRFNPWKLIDHDELKEHWGAYRLQIERRK</sequence>
<name>A0ABY7X091_9BACL</name>
<reference evidence="1 2" key="1">
    <citation type="submission" date="2023-02" db="EMBL/GenBank/DDBJ databases">
        <title>A bacterium isolated from plastisphere.</title>
        <authorList>
            <person name="Sun Y."/>
        </authorList>
    </citation>
    <scope>NUCLEOTIDE SEQUENCE [LARGE SCALE GENOMIC DNA]</scope>
    <source>
        <strain evidence="2">a-1</strain>
    </source>
</reference>
<organism evidence="1 2">
    <name type="scientific">Exiguobacterium marinum</name>
    <dbReference type="NCBI Taxonomy" id="273528"/>
    <lineage>
        <taxon>Bacteria</taxon>
        <taxon>Bacillati</taxon>
        <taxon>Bacillota</taxon>
        <taxon>Bacilli</taxon>
        <taxon>Bacillales</taxon>
        <taxon>Bacillales Family XII. Incertae Sedis</taxon>
        <taxon>Exiguobacterium</taxon>
    </lineage>
</organism>
<evidence type="ECO:0000313" key="1">
    <source>
        <dbReference type="EMBL" id="WDH76542.1"/>
    </source>
</evidence>
<dbReference type="RefSeq" id="WP_026826696.1">
    <property type="nucleotide sequence ID" value="NZ_CP118099.1"/>
</dbReference>
<evidence type="ECO:0000313" key="2">
    <source>
        <dbReference type="Proteomes" id="UP001213680"/>
    </source>
</evidence>
<proteinExistence type="predicted"/>
<protein>
    <submittedName>
        <fullName evidence="1">Uncharacterized protein</fullName>
    </submittedName>
</protein>
<dbReference type="EMBL" id="CP118099">
    <property type="protein sequence ID" value="WDH76542.1"/>
    <property type="molecule type" value="Genomic_DNA"/>
</dbReference>
<dbReference type="Proteomes" id="UP001213680">
    <property type="component" value="Chromosome"/>
</dbReference>
<accession>A0ABY7X091</accession>
<keyword evidence="2" id="KW-1185">Reference proteome</keyword>